<dbReference type="FunCoup" id="A0A1V9XIJ8">
    <property type="interactions" value="1016"/>
</dbReference>
<proteinExistence type="predicted"/>
<dbReference type="STRING" id="418985.A0A1V9XIJ8"/>
<protein>
    <submittedName>
        <fullName evidence="1">39S ribosomal protein L30</fullName>
    </submittedName>
</protein>
<sequence>MFRTDVLRRLTGHLVETVPQRQTSIDTYARAANEIFDRVRKLRENADKIEPPKLFLVERIADTAYRPRWEKEIMELLGLKHTKIEKKMNIRKNVGAYVVVKNTPKMCRILWRVKHLIRVKPITFPDGLPTPGVFTGTYLGRDGVFRKDASFEVDSQRLLVDPKFQKVKLTGPEIAKPMHLRWMNSIS</sequence>
<dbReference type="InParanoid" id="A0A1V9XIJ8"/>
<dbReference type="GO" id="GO:0003735">
    <property type="term" value="F:structural constituent of ribosome"/>
    <property type="evidence" value="ECO:0007669"/>
    <property type="project" value="InterPro"/>
</dbReference>
<evidence type="ECO:0000313" key="2">
    <source>
        <dbReference type="Proteomes" id="UP000192247"/>
    </source>
</evidence>
<dbReference type="GO" id="GO:0015934">
    <property type="term" value="C:large ribosomal subunit"/>
    <property type="evidence" value="ECO:0007669"/>
    <property type="project" value="InterPro"/>
</dbReference>
<organism evidence="1 2">
    <name type="scientific">Tropilaelaps mercedesae</name>
    <dbReference type="NCBI Taxonomy" id="418985"/>
    <lineage>
        <taxon>Eukaryota</taxon>
        <taxon>Metazoa</taxon>
        <taxon>Ecdysozoa</taxon>
        <taxon>Arthropoda</taxon>
        <taxon>Chelicerata</taxon>
        <taxon>Arachnida</taxon>
        <taxon>Acari</taxon>
        <taxon>Parasitiformes</taxon>
        <taxon>Mesostigmata</taxon>
        <taxon>Gamasina</taxon>
        <taxon>Dermanyssoidea</taxon>
        <taxon>Laelapidae</taxon>
        <taxon>Tropilaelaps</taxon>
    </lineage>
</organism>
<keyword evidence="2" id="KW-1185">Reference proteome</keyword>
<dbReference type="OrthoDB" id="9973389at2759"/>
<dbReference type="InterPro" id="IPR005996">
    <property type="entry name" value="Ribosomal_uL30_bac-type"/>
</dbReference>
<dbReference type="Proteomes" id="UP000192247">
    <property type="component" value="Unassembled WGS sequence"/>
</dbReference>
<evidence type="ECO:0000313" key="1">
    <source>
        <dbReference type="EMBL" id="OQR73182.1"/>
    </source>
</evidence>
<reference evidence="1 2" key="1">
    <citation type="journal article" date="2017" name="Gigascience">
        <title>Draft genome of the honey bee ectoparasitic mite, Tropilaelaps mercedesae, is shaped by the parasitic life history.</title>
        <authorList>
            <person name="Dong X."/>
            <person name="Armstrong S.D."/>
            <person name="Xia D."/>
            <person name="Makepeace B.L."/>
            <person name="Darby A.C."/>
            <person name="Kadowaki T."/>
        </authorList>
    </citation>
    <scope>NUCLEOTIDE SEQUENCE [LARGE SCALE GENOMIC DNA]</scope>
    <source>
        <strain evidence="1">Wuxi-XJTLU</strain>
    </source>
</reference>
<dbReference type="GO" id="GO:0006412">
    <property type="term" value="P:translation"/>
    <property type="evidence" value="ECO:0007669"/>
    <property type="project" value="InterPro"/>
</dbReference>
<dbReference type="AlphaFoldDB" id="A0A1V9XIJ8"/>
<keyword evidence="1" id="KW-0687">Ribonucleoprotein</keyword>
<gene>
    <name evidence="1" type="ORF">BIW11_09901</name>
</gene>
<dbReference type="PANTHER" id="PTHR15892:SF2">
    <property type="entry name" value="LARGE RIBOSOMAL SUBUNIT PROTEIN UL30M"/>
    <property type="match status" value="1"/>
</dbReference>
<comment type="caution">
    <text evidence="1">The sequence shown here is derived from an EMBL/GenBank/DDBJ whole genome shotgun (WGS) entry which is preliminary data.</text>
</comment>
<dbReference type="InterPro" id="IPR036919">
    <property type="entry name" value="Ribo_uL30_ferredoxin-like_sf"/>
</dbReference>
<dbReference type="PANTHER" id="PTHR15892">
    <property type="entry name" value="MITOCHONDRIAL RIBOSOMAL PROTEIN L30"/>
    <property type="match status" value="1"/>
</dbReference>
<name>A0A1V9XIJ8_9ACAR</name>
<keyword evidence="1" id="KW-0689">Ribosomal protein</keyword>
<dbReference type="EMBL" id="MNPL01010355">
    <property type="protein sequence ID" value="OQR73182.1"/>
    <property type="molecule type" value="Genomic_DNA"/>
</dbReference>
<accession>A0A1V9XIJ8</accession>
<dbReference type="GO" id="GO:0005739">
    <property type="term" value="C:mitochondrion"/>
    <property type="evidence" value="ECO:0007669"/>
    <property type="project" value="TreeGrafter"/>
</dbReference>
<dbReference type="SUPFAM" id="SSF55129">
    <property type="entry name" value="Ribosomal protein L30p/L7e"/>
    <property type="match status" value="1"/>
</dbReference>